<geneLocation type="plasmid" evidence="1">
    <name>p16005813A</name>
</geneLocation>
<protein>
    <submittedName>
        <fullName evidence="1">Uncharacterized protein</fullName>
    </submittedName>
</protein>
<organism evidence="1">
    <name type="scientific">Leclercia adecarboxylata</name>
    <dbReference type="NCBI Taxonomy" id="83655"/>
    <lineage>
        <taxon>Bacteria</taxon>
        <taxon>Pseudomonadati</taxon>
        <taxon>Pseudomonadota</taxon>
        <taxon>Gammaproteobacteria</taxon>
        <taxon>Enterobacterales</taxon>
        <taxon>Enterobacteriaceae</taxon>
        <taxon>Leclercia</taxon>
    </lineage>
</organism>
<dbReference type="AlphaFoldDB" id="A0A5B8KQX3"/>
<dbReference type="EMBL" id="MK036891">
    <property type="protein sequence ID" value="QDY98178.1"/>
    <property type="molecule type" value="Genomic_DNA"/>
</dbReference>
<name>A0A5B8KQX3_9ENTR</name>
<sequence>MTAPFNRRDILSNCWRLHAPAAHHKPTIFILLNHEIIDPQDDLMRYAHLRDLVKASPPSVNRFSGLP</sequence>
<proteinExistence type="predicted"/>
<accession>A0A5B8KQX3</accession>
<reference evidence="1" key="1">
    <citation type="submission" date="2018-10" db="EMBL/GenBank/DDBJ databases">
        <authorList>
            <person name="Zhou D."/>
            <person name="Yin Z."/>
            <person name="Feng J."/>
        </authorList>
    </citation>
    <scope>NUCLEOTIDE SEQUENCE</scope>
    <source>
        <strain evidence="1">16005813</strain>
        <plasmid evidence="1">p16005813A</plasmid>
    </source>
</reference>
<keyword evidence="1" id="KW-0614">Plasmid</keyword>
<evidence type="ECO:0000313" key="1">
    <source>
        <dbReference type="EMBL" id="QDY98178.1"/>
    </source>
</evidence>